<evidence type="ECO:0000313" key="2">
    <source>
        <dbReference type="Proteomes" id="UP000827092"/>
    </source>
</evidence>
<keyword evidence="2" id="KW-1185">Reference proteome</keyword>
<accession>A0AAV6U7N0</accession>
<sequence>MNFVHVDQREIVIAFGLQEHTSCVRNNLNHSSDVKGEDAKVLLWKKGLSCDTRRWSRAGICRQSHHWSHVDITAARAFYRFDPSP</sequence>
<proteinExistence type="predicted"/>
<dbReference type="EMBL" id="JAFNEN010000599">
    <property type="protein sequence ID" value="KAG8179843.1"/>
    <property type="molecule type" value="Genomic_DNA"/>
</dbReference>
<comment type="caution">
    <text evidence="1">The sequence shown here is derived from an EMBL/GenBank/DDBJ whole genome shotgun (WGS) entry which is preliminary data.</text>
</comment>
<gene>
    <name evidence="1" type="ORF">JTE90_007024</name>
</gene>
<reference evidence="1 2" key="1">
    <citation type="journal article" date="2022" name="Nat. Ecol. Evol.">
        <title>A masculinizing supergene underlies an exaggerated male reproductive morph in a spider.</title>
        <authorList>
            <person name="Hendrickx F."/>
            <person name="De Corte Z."/>
            <person name="Sonet G."/>
            <person name="Van Belleghem S.M."/>
            <person name="Kostlbacher S."/>
            <person name="Vangestel C."/>
        </authorList>
    </citation>
    <scope>NUCLEOTIDE SEQUENCE [LARGE SCALE GENOMIC DNA]</scope>
    <source>
        <strain evidence="1">W744_W776</strain>
    </source>
</reference>
<evidence type="ECO:0000313" key="1">
    <source>
        <dbReference type="EMBL" id="KAG8179843.1"/>
    </source>
</evidence>
<dbReference type="Proteomes" id="UP000827092">
    <property type="component" value="Unassembled WGS sequence"/>
</dbReference>
<protein>
    <submittedName>
        <fullName evidence="1">Uncharacterized protein</fullName>
    </submittedName>
</protein>
<dbReference type="AlphaFoldDB" id="A0AAV6U7N0"/>
<organism evidence="1 2">
    <name type="scientific">Oedothorax gibbosus</name>
    <dbReference type="NCBI Taxonomy" id="931172"/>
    <lineage>
        <taxon>Eukaryota</taxon>
        <taxon>Metazoa</taxon>
        <taxon>Ecdysozoa</taxon>
        <taxon>Arthropoda</taxon>
        <taxon>Chelicerata</taxon>
        <taxon>Arachnida</taxon>
        <taxon>Araneae</taxon>
        <taxon>Araneomorphae</taxon>
        <taxon>Entelegynae</taxon>
        <taxon>Araneoidea</taxon>
        <taxon>Linyphiidae</taxon>
        <taxon>Erigoninae</taxon>
        <taxon>Oedothorax</taxon>
    </lineage>
</organism>
<name>A0AAV6U7N0_9ARAC</name>